<feature type="region of interest" description="Disordered" evidence="1">
    <location>
        <begin position="29"/>
        <end position="51"/>
    </location>
</feature>
<name>A0A2P6PB96_ROSCH</name>
<sequence>MFWEAGFGSQLESRQQRVKLSLVGSRVSSSTMMMGESRGRPLEEGAPIRSI</sequence>
<evidence type="ECO:0000256" key="1">
    <source>
        <dbReference type="SAM" id="MobiDB-lite"/>
    </source>
</evidence>
<proteinExistence type="predicted"/>
<organism evidence="2 3">
    <name type="scientific">Rosa chinensis</name>
    <name type="common">China rose</name>
    <dbReference type="NCBI Taxonomy" id="74649"/>
    <lineage>
        <taxon>Eukaryota</taxon>
        <taxon>Viridiplantae</taxon>
        <taxon>Streptophyta</taxon>
        <taxon>Embryophyta</taxon>
        <taxon>Tracheophyta</taxon>
        <taxon>Spermatophyta</taxon>
        <taxon>Magnoliopsida</taxon>
        <taxon>eudicotyledons</taxon>
        <taxon>Gunneridae</taxon>
        <taxon>Pentapetalae</taxon>
        <taxon>rosids</taxon>
        <taxon>fabids</taxon>
        <taxon>Rosales</taxon>
        <taxon>Rosaceae</taxon>
        <taxon>Rosoideae</taxon>
        <taxon>Rosoideae incertae sedis</taxon>
        <taxon>Rosa</taxon>
    </lineage>
</organism>
<dbReference type="Proteomes" id="UP000238479">
    <property type="component" value="Chromosome 7"/>
</dbReference>
<dbReference type="AlphaFoldDB" id="A0A2P6PB96"/>
<protein>
    <submittedName>
        <fullName evidence="2">Uncharacterized protein</fullName>
    </submittedName>
</protein>
<keyword evidence="3" id="KW-1185">Reference proteome</keyword>
<dbReference type="Gramene" id="PRQ19182">
    <property type="protein sequence ID" value="PRQ19182"/>
    <property type="gene ID" value="RchiOBHm_Chr7g0214401"/>
</dbReference>
<evidence type="ECO:0000313" key="3">
    <source>
        <dbReference type="Proteomes" id="UP000238479"/>
    </source>
</evidence>
<reference evidence="2 3" key="1">
    <citation type="journal article" date="2018" name="Nat. Genet.">
        <title>The Rosa genome provides new insights in the design of modern roses.</title>
        <authorList>
            <person name="Bendahmane M."/>
        </authorList>
    </citation>
    <scope>NUCLEOTIDE SEQUENCE [LARGE SCALE GENOMIC DNA]</scope>
    <source>
        <strain evidence="3">cv. Old Blush</strain>
    </source>
</reference>
<evidence type="ECO:0000313" key="2">
    <source>
        <dbReference type="EMBL" id="PRQ19182.1"/>
    </source>
</evidence>
<comment type="caution">
    <text evidence="2">The sequence shown here is derived from an EMBL/GenBank/DDBJ whole genome shotgun (WGS) entry which is preliminary data.</text>
</comment>
<dbReference type="EMBL" id="PDCK01000045">
    <property type="protein sequence ID" value="PRQ19182.1"/>
    <property type="molecule type" value="Genomic_DNA"/>
</dbReference>
<gene>
    <name evidence="2" type="ORF">RchiOBHm_Chr7g0214401</name>
</gene>
<accession>A0A2P6PB96</accession>